<comment type="caution">
    <text evidence="11">The sequence shown here is derived from an EMBL/GenBank/DDBJ whole genome shotgun (WGS) entry which is preliminary data.</text>
</comment>
<evidence type="ECO:0000256" key="2">
    <source>
        <dbReference type="ARBA" id="ARBA00004154"/>
    </source>
</evidence>
<evidence type="ECO:0000313" key="12">
    <source>
        <dbReference type="Proteomes" id="UP001140094"/>
    </source>
</evidence>
<keyword evidence="5 9" id="KW-0285">Flavoprotein</keyword>
<dbReference type="GO" id="GO:0005789">
    <property type="term" value="C:endoplasmic reticulum membrane"/>
    <property type="evidence" value="ECO:0007669"/>
    <property type="project" value="UniProtKB-SubCell"/>
</dbReference>
<evidence type="ECO:0000256" key="3">
    <source>
        <dbReference type="ARBA" id="ARBA00008802"/>
    </source>
</evidence>
<dbReference type="GO" id="GO:0050660">
    <property type="term" value="F:flavin adenine dinucleotide binding"/>
    <property type="evidence" value="ECO:0007669"/>
    <property type="project" value="UniProtKB-UniRule"/>
</dbReference>
<dbReference type="PANTHER" id="PTHR10835">
    <property type="entry name" value="SQUALENE MONOOXYGENASE"/>
    <property type="match status" value="1"/>
</dbReference>
<dbReference type="EMBL" id="JANBUO010000829">
    <property type="protein sequence ID" value="KAJ2801339.1"/>
    <property type="molecule type" value="Genomic_DNA"/>
</dbReference>
<keyword evidence="12" id="KW-1185">Reference proteome</keyword>
<dbReference type="GO" id="GO:0004506">
    <property type="term" value="F:squalene monooxygenase activity"/>
    <property type="evidence" value="ECO:0007669"/>
    <property type="project" value="UniProtKB-UniRule"/>
</dbReference>
<protein>
    <recommendedName>
        <fullName evidence="4 9">Squalene monooxygenase</fullName>
        <ecNumber evidence="4 9">1.14.14.17</ecNumber>
    </recommendedName>
</protein>
<gene>
    <name evidence="11" type="primary">ERG1</name>
    <name evidence="11" type="ORF">H4R20_003711</name>
</gene>
<sequence>MTVPETFSLDENPDWPTQGVYEYADHYSSQKEVVSFADFINTSHVHANYDHVIIGAGPIGAALAYKLARDRPDGRLLLIEKSWTEPDRIVGELMQPAGCQAMERLGLGNAFSGIGAVPVHGYHIAYSGRHLFVPYMMRPDGQGRFRGNSFHHGRLVMNLRAACKAQTNITCLEASAVELIGEVTKGGRLETVRGVRLGPSRTTDENGTGNGPIVCPRGLTFVCDGIMSQFRKHLHGAPVEPISHFCGFVLEHEPAATAEYFDGPTGATEHLARPNEKSIRENPLPMPHNGNVLLDGVGPVLLYQMSERETRVLADIPGSLLPSEAGGHLRRVLRQSLEAAAPKSQFPGLQAQLMQALDDSRRIRCIGSRFIPATGKSAHGAVWLGDALNIRHPLTGGGMTIGLWDVVILTDLLASTASTAALSEDPRTLRRIKAQWHWRRRPRALVVNVLSVALHALFAADSQELGLLREACFDYLARGSHFTMEPSGFLSGLLPNPMLLLFHFFSVAFLAIRLRISGRSTAYTGGSLPVRIYTAFYTLYIAASVILPVMWSELQP</sequence>
<comment type="similarity">
    <text evidence="3 9">Belongs to the squalene monooxygenase family.</text>
</comment>
<dbReference type="InterPro" id="IPR040125">
    <property type="entry name" value="Squalene_monox"/>
</dbReference>
<name>A0A9W8HZ10_9FUNG</name>
<evidence type="ECO:0000256" key="8">
    <source>
        <dbReference type="ARBA" id="ARBA00023136"/>
    </source>
</evidence>
<feature type="transmembrane region" description="Helical" evidence="9">
    <location>
        <begin position="532"/>
        <end position="551"/>
    </location>
</feature>
<keyword evidence="7 9" id="KW-0560">Oxidoreductase</keyword>
<dbReference type="Proteomes" id="UP001140094">
    <property type="component" value="Unassembled WGS sequence"/>
</dbReference>
<dbReference type="InterPro" id="IPR036188">
    <property type="entry name" value="FAD/NAD-bd_sf"/>
</dbReference>
<evidence type="ECO:0000256" key="9">
    <source>
        <dbReference type="RuleBase" id="RU367121"/>
    </source>
</evidence>
<keyword evidence="9" id="KW-0256">Endoplasmic reticulum</keyword>
<dbReference type="EC" id="1.14.14.17" evidence="4 9"/>
<feature type="transmembrane region" description="Helical" evidence="9">
    <location>
        <begin position="443"/>
        <end position="460"/>
    </location>
</feature>
<keyword evidence="9" id="KW-1133">Transmembrane helix</keyword>
<comment type="function">
    <text evidence="9">Catalyzes the stereospecific oxidation of squalene to (S)-2,3-epoxysqualene, and is considered to be a rate-limiting enzyme in steroid biosynthesis.</text>
</comment>
<comment type="subcellular location">
    <subcellularLocation>
        <location evidence="9">Endoplasmic reticulum membrane</location>
        <topology evidence="9">Multi-pass membrane protein</topology>
    </subcellularLocation>
    <subcellularLocation>
        <location evidence="2">Microsome membrane</location>
        <topology evidence="2">Multi-pass membrane protein</topology>
    </subcellularLocation>
</comment>
<feature type="transmembrane region" description="Helical" evidence="9">
    <location>
        <begin position="401"/>
        <end position="422"/>
    </location>
</feature>
<proteinExistence type="inferred from homology"/>
<keyword evidence="8 9" id="KW-0472">Membrane</keyword>
<dbReference type="Gene3D" id="3.50.50.60">
    <property type="entry name" value="FAD/NAD(P)-binding domain"/>
    <property type="match status" value="2"/>
</dbReference>
<feature type="domain" description="Squalene epoxidase" evidence="10">
    <location>
        <begin position="280"/>
        <end position="520"/>
    </location>
</feature>
<feature type="domain" description="Squalene epoxidase" evidence="10">
    <location>
        <begin position="219"/>
        <end position="254"/>
    </location>
</feature>
<dbReference type="GO" id="GO:0006696">
    <property type="term" value="P:ergosterol biosynthetic process"/>
    <property type="evidence" value="ECO:0007669"/>
    <property type="project" value="TreeGrafter"/>
</dbReference>
<dbReference type="AlphaFoldDB" id="A0A9W8HZ10"/>
<evidence type="ECO:0000256" key="5">
    <source>
        <dbReference type="ARBA" id="ARBA00022630"/>
    </source>
</evidence>
<comment type="catalytic activity">
    <reaction evidence="9">
        <text>squalene + reduced [NADPH--hemoprotein reductase] + O2 = (S)-2,3-epoxysqualene + oxidized [NADPH--hemoprotein reductase] + H2O + H(+)</text>
        <dbReference type="Rhea" id="RHEA:25282"/>
        <dbReference type="Rhea" id="RHEA-COMP:11964"/>
        <dbReference type="Rhea" id="RHEA-COMP:11965"/>
        <dbReference type="ChEBI" id="CHEBI:15377"/>
        <dbReference type="ChEBI" id="CHEBI:15378"/>
        <dbReference type="ChEBI" id="CHEBI:15379"/>
        <dbReference type="ChEBI" id="CHEBI:15440"/>
        <dbReference type="ChEBI" id="CHEBI:15441"/>
        <dbReference type="ChEBI" id="CHEBI:57618"/>
        <dbReference type="ChEBI" id="CHEBI:58210"/>
        <dbReference type="EC" id="1.14.14.17"/>
    </reaction>
</comment>
<feature type="transmembrane region" description="Helical" evidence="9">
    <location>
        <begin position="493"/>
        <end position="512"/>
    </location>
</feature>
<dbReference type="InterPro" id="IPR013698">
    <property type="entry name" value="Squalene_epoxidase"/>
</dbReference>
<evidence type="ECO:0000313" key="11">
    <source>
        <dbReference type="EMBL" id="KAJ2801339.1"/>
    </source>
</evidence>
<keyword evidence="9" id="KW-0812">Transmembrane</keyword>
<dbReference type="OrthoDB" id="1678617at2759"/>
<evidence type="ECO:0000256" key="4">
    <source>
        <dbReference type="ARBA" id="ARBA00012312"/>
    </source>
</evidence>
<evidence type="ECO:0000256" key="7">
    <source>
        <dbReference type="ARBA" id="ARBA00023002"/>
    </source>
</evidence>
<dbReference type="Pfam" id="PF08491">
    <property type="entry name" value="SE"/>
    <property type="match status" value="2"/>
</dbReference>
<evidence type="ECO:0000256" key="1">
    <source>
        <dbReference type="ARBA" id="ARBA00001974"/>
    </source>
</evidence>
<accession>A0A9W8HZ10</accession>
<keyword evidence="6 9" id="KW-0274">FAD</keyword>
<dbReference type="SUPFAM" id="SSF51905">
    <property type="entry name" value="FAD/NAD(P)-binding domain"/>
    <property type="match status" value="1"/>
</dbReference>
<reference evidence="11" key="1">
    <citation type="submission" date="2022-07" db="EMBL/GenBank/DDBJ databases">
        <title>Phylogenomic reconstructions and comparative analyses of Kickxellomycotina fungi.</title>
        <authorList>
            <person name="Reynolds N.K."/>
            <person name="Stajich J.E."/>
            <person name="Barry K."/>
            <person name="Grigoriev I.V."/>
            <person name="Crous P."/>
            <person name="Smith M.E."/>
        </authorList>
    </citation>
    <scope>NUCLEOTIDE SEQUENCE</scope>
    <source>
        <strain evidence="11">NRRL 1565</strain>
    </source>
</reference>
<organism evidence="11 12">
    <name type="scientific">Coemansia guatemalensis</name>
    <dbReference type="NCBI Taxonomy" id="2761395"/>
    <lineage>
        <taxon>Eukaryota</taxon>
        <taxon>Fungi</taxon>
        <taxon>Fungi incertae sedis</taxon>
        <taxon>Zoopagomycota</taxon>
        <taxon>Kickxellomycotina</taxon>
        <taxon>Kickxellomycetes</taxon>
        <taxon>Kickxellales</taxon>
        <taxon>Kickxellaceae</taxon>
        <taxon>Coemansia</taxon>
    </lineage>
</organism>
<dbReference type="PANTHER" id="PTHR10835:SF0">
    <property type="entry name" value="SQUALENE MONOOXYGENASE"/>
    <property type="match status" value="1"/>
</dbReference>
<evidence type="ECO:0000259" key="10">
    <source>
        <dbReference type="Pfam" id="PF08491"/>
    </source>
</evidence>
<comment type="cofactor">
    <cofactor evidence="1 9">
        <name>FAD</name>
        <dbReference type="ChEBI" id="CHEBI:57692"/>
    </cofactor>
</comment>
<evidence type="ECO:0000256" key="6">
    <source>
        <dbReference type="ARBA" id="ARBA00022827"/>
    </source>
</evidence>